<accession>A0A0A8YU93</accession>
<evidence type="ECO:0000313" key="1">
    <source>
        <dbReference type="EMBL" id="JAD28998.1"/>
    </source>
</evidence>
<name>A0A0A8YU93_ARUDO</name>
<proteinExistence type="predicted"/>
<reference evidence="1" key="2">
    <citation type="journal article" date="2015" name="Data Brief">
        <title>Shoot transcriptome of the giant reed, Arundo donax.</title>
        <authorList>
            <person name="Barrero R.A."/>
            <person name="Guerrero F.D."/>
            <person name="Moolhuijzen P."/>
            <person name="Goolsby J.A."/>
            <person name="Tidwell J."/>
            <person name="Bellgard S.E."/>
            <person name="Bellgard M.I."/>
        </authorList>
    </citation>
    <scope>NUCLEOTIDE SEQUENCE</scope>
    <source>
        <tissue evidence="1">Shoot tissue taken approximately 20 cm above the soil surface</tissue>
    </source>
</reference>
<protein>
    <submittedName>
        <fullName evidence="1">Uncharacterized protein</fullName>
    </submittedName>
</protein>
<dbReference type="AlphaFoldDB" id="A0A0A8YU93"/>
<dbReference type="EMBL" id="GBRH01268897">
    <property type="protein sequence ID" value="JAD28998.1"/>
    <property type="molecule type" value="Transcribed_RNA"/>
</dbReference>
<sequence>MIKKAYYNPIMIKCGSDRLIRVYNKRREVLEFESIQMHSIGPWPDKG</sequence>
<reference evidence="1" key="1">
    <citation type="submission" date="2014-09" db="EMBL/GenBank/DDBJ databases">
        <authorList>
            <person name="Magalhaes I.L.F."/>
            <person name="Oliveira U."/>
            <person name="Santos F.R."/>
            <person name="Vidigal T.H.D.A."/>
            <person name="Brescovit A.D."/>
            <person name="Santos A.J."/>
        </authorList>
    </citation>
    <scope>NUCLEOTIDE SEQUENCE</scope>
    <source>
        <tissue evidence="1">Shoot tissue taken approximately 20 cm above the soil surface</tissue>
    </source>
</reference>
<organism evidence="1">
    <name type="scientific">Arundo donax</name>
    <name type="common">Giant reed</name>
    <name type="synonym">Donax arundinaceus</name>
    <dbReference type="NCBI Taxonomy" id="35708"/>
    <lineage>
        <taxon>Eukaryota</taxon>
        <taxon>Viridiplantae</taxon>
        <taxon>Streptophyta</taxon>
        <taxon>Embryophyta</taxon>
        <taxon>Tracheophyta</taxon>
        <taxon>Spermatophyta</taxon>
        <taxon>Magnoliopsida</taxon>
        <taxon>Liliopsida</taxon>
        <taxon>Poales</taxon>
        <taxon>Poaceae</taxon>
        <taxon>PACMAD clade</taxon>
        <taxon>Arundinoideae</taxon>
        <taxon>Arundineae</taxon>
        <taxon>Arundo</taxon>
    </lineage>
</organism>